<dbReference type="Proteomes" id="UP001595829">
    <property type="component" value="Unassembled WGS sequence"/>
</dbReference>
<reference evidence="2" key="1">
    <citation type="journal article" date="2019" name="Int. J. Syst. Evol. Microbiol.">
        <title>The Global Catalogue of Microorganisms (GCM) 10K type strain sequencing project: providing services to taxonomists for standard genome sequencing and annotation.</title>
        <authorList>
            <consortium name="The Broad Institute Genomics Platform"/>
            <consortium name="The Broad Institute Genome Sequencing Center for Infectious Disease"/>
            <person name="Wu L."/>
            <person name="Ma J."/>
        </authorList>
    </citation>
    <scope>NUCLEOTIDE SEQUENCE [LARGE SCALE GENOMIC DNA]</scope>
    <source>
        <strain evidence="2">CGMCC 4.1648</strain>
    </source>
</reference>
<accession>A0ABV9XAM7</accession>
<organism evidence="1 2">
    <name type="scientific">Streptomyces coeruleoprunus</name>
    <dbReference type="NCBI Taxonomy" id="285563"/>
    <lineage>
        <taxon>Bacteria</taxon>
        <taxon>Bacillati</taxon>
        <taxon>Actinomycetota</taxon>
        <taxon>Actinomycetes</taxon>
        <taxon>Kitasatosporales</taxon>
        <taxon>Streptomycetaceae</taxon>
        <taxon>Streptomyces</taxon>
    </lineage>
</organism>
<dbReference type="RefSeq" id="WP_345693240.1">
    <property type="nucleotide sequence ID" value="NZ_BAABIT010000001.1"/>
</dbReference>
<evidence type="ECO:0000313" key="2">
    <source>
        <dbReference type="Proteomes" id="UP001595829"/>
    </source>
</evidence>
<keyword evidence="2" id="KW-1185">Reference proteome</keyword>
<sequence length="240" mass="26397">MKPVSRTVRVVVSDHGHAGRLPHHPSSYEISDPHEVREVVAAVARSPRTARADFVCMCREEPTLTLFEGAGRRIRDVHGRWPELLDPAVPHTIPRRHRTAWAAAAPEPLRQYAEGLAGGDDPAPGAEPSVPPALVLSWLGASRADGDAARLLARRAPLALLEATPTEELAWAVRETDAAGLDGAVEFFASEGFTTRHPKKRRVGTTALELLLRHARRHRPDCLPVLERRVLRAAEDRISR</sequence>
<dbReference type="EMBL" id="JBHSJD010000002">
    <property type="protein sequence ID" value="MFC5021265.1"/>
    <property type="molecule type" value="Genomic_DNA"/>
</dbReference>
<gene>
    <name evidence="1" type="ORF">ACFPM3_03750</name>
</gene>
<comment type="caution">
    <text evidence="1">The sequence shown here is derived from an EMBL/GenBank/DDBJ whole genome shotgun (WGS) entry which is preliminary data.</text>
</comment>
<name>A0ABV9XAM7_9ACTN</name>
<protein>
    <submittedName>
        <fullName evidence="1">Uncharacterized protein</fullName>
    </submittedName>
</protein>
<evidence type="ECO:0000313" key="1">
    <source>
        <dbReference type="EMBL" id="MFC5021265.1"/>
    </source>
</evidence>
<proteinExistence type="predicted"/>